<dbReference type="Proteomes" id="UP001062846">
    <property type="component" value="Chromosome 12"/>
</dbReference>
<proteinExistence type="predicted"/>
<evidence type="ECO:0000313" key="2">
    <source>
        <dbReference type="Proteomes" id="UP001062846"/>
    </source>
</evidence>
<sequence length="110" mass="12437">MSKIIESADDVSLLRTGGIIKNALGSDDDVVKLFNSLSKDLTLDPSTILYGLHGMVNGYWKERPVRVYLMKNYFRNPWAMLSLIAAVFLFFFTLAQTAYTILSYHNPAKN</sequence>
<reference evidence="1" key="1">
    <citation type="submission" date="2022-02" db="EMBL/GenBank/DDBJ databases">
        <title>Plant Genome Project.</title>
        <authorList>
            <person name="Zhang R.-G."/>
        </authorList>
    </citation>
    <scope>NUCLEOTIDE SEQUENCE</scope>
    <source>
        <strain evidence="1">AT1</strain>
    </source>
</reference>
<evidence type="ECO:0000313" key="1">
    <source>
        <dbReference type="EMBL" id="KAI8526865.1"/>
    </source>
</evidence>
<comment type="caution">
    <text evidence="1">The sequence shown here is derived from an EMBL/GenBank/DDBJ whole genome shotgun (WGS) entry which is preliminary data.</text>
</comment>
<name>A0ACC0LE00_RHOML</name>
<protein>
    <submittedName>
        <fullName evidence="1">Uncharacterized protein</fullName>
    </submittedName>
</protein>
<dbReference type="EMBL" id="CM046399">
    <property type="protein sequence ID" value="KAI8526865.1"/>
    <property type="molecule type" value="Genomic_DNA"/>
</dbReference>
<gene>
    <name evidence="1" type="ORF">RHMOL_Rhmol12G0030700</name>
</gene>
<organism evidence="1 2">
    <name type="scientific">Rhododendron molle</name>
    <name type="common">Chinese azalea</name>
    <name type="synonym">Azalea mollis</name>
    <dbReference type="NCBI Taxonomy" id="49168"/>
    <lineage>
        <taxon>Eukaryota</taxon>
        <taxon>Viridiplantae</taxon>
        <taxon>Streptophyta</taxon>
        <taxon>Embryophyta</taxon>
        <taxon>Tracheophyta</taxon>
        <taxon>Spermatophyta</taxon>
        <taxon>Magnoliopsida</taxon>
        <taxon>eudicotyledons</taxon>
        <taxon>Gunneridae</taxon>
        <taxon>Pentapetalae</taxon>
        <taxon>asterids</taxon>
        <taxon>Ericales</taxon>
        <taxon>Ericaceae</taxon>
        <taxon>Ericoideae</taxon>
        <taxon>Rhodoreae</taxon>
        <taxon>Rhododendron</taxon>
    </lineage>
</organism>
<accession>A0ACC0LE00</accession>
<keyword evidence="2" id="KW-1185">Reference proteome</keyword>